<protein>
    <recommendedName>
        <fullName evidence="3 7">Cyclic pyranopterin monophosphate synthase</fullName>
        <ecNumber evidence="3 7">4.6.1.17</ecNumber>
    </recommendedName>
    <alternativeName>
        <fullName evidence="7">Molybdenum cofactor biosynthesis protein C</fullName>
    </alternativeName>
</protein>
<dbReference type="HAMAP" id="MF_01224_B">
    <property type="entry name" value="MoaC_B"/>
    <property type="match status" value="1"/>
</dbReference>
<keyword evidence="5 7" id="KW-0456">Lyase</keyword>
<dbReference type="PANTHER" id="PTHR22960">
    <property type="entry name" value="MOLYBDOPTERIN COFACTOR SYNTHESIS PROTEIN A"/>
    <property type="match status" value="1"/>
</dbReference>
<dbReference type="SUPFAM" id="SSF55040">
    <property type="entry name" value="Molybdenum cofactor biosynthesis protein C, MoaC"/>
    <property type="match status" value="1"/>
</dbReference>
<dbReference type="InterPro" id="IPR036522">
    <property type="entry name" value="MoaC_sf"/>
</dbReference>
<dbReference type="InterPro" id="IPR050105">
    <property type="entry name" value="MoCo_biosynth_MoaA/MoaC"/>
</dbReference>
<evidence type="ECO:0000256" key="4">
    <source>
        <dbReference type="ARBA" id="ARBA00023150"/>
    </source>
</evidence>
<dbReference type="CDD" id="cd01420">
    <property type="entry name" value="MoaC_PE"/>
    <property type="match status" value="1"/>
</dbReference>
<evidence type="ECO:0000256" key="3">
    <source>
        <dbReference type="ARBA" id="ARBA00012575"/>
    </source>
</evidence>
<evidence type="ECO:0000256" key="2">
    <source>
        <dbReference type="ARBA" id="ARBA00005046"/>
    </source>
</evidence>
<dbReference type="EMBL" id="JHEM01000020">
    <property type="protein sequence ID" value="KCB23404.1"/>
    <property type="molecule type" value="Genomic_DNA"/>
</dbReference>
<keyword evidence="10" id="KW-1185">Reference proteome</keyword>
<comment type="function">
    <text evidence="6 7">Catalyzes the conversion of (8S)-3',8-cyclo-7,8-dihydroguanosine 5'-triphosphate to cyclic pyranopterin monophosphate (cPMP).</text>
</comment>
<comment type="pathway">
    <text evidence="2 7">Cofactor biosynthesis; molybdopterin biosynthesis.</text>
</comment>
<evidence type="ECO:0000313" key="9">
    <source>
        <dbReference type="EMBL" id="KCB23404.1"/>
    </source>
</evidence>
<dbReference type="EC" id="4.6.1.17" evidence="3 7"/>
<accession>A0ABR4R0J4</accession>
<comment type="catalytic activity">
    <reaction evidence="1 7">
        <text>(8S)-3',8-cyclo-7,8-dihydroguanosine 5'-triphosphate = cyclic pyranopterin phosphate + diphosphate</text>
        <dbReference type="Rhea" id="RHEA:49580"/>
        <dbReference type="ChEBI" id="CHEBI:33019"/>
        <dbReference type="ChEBI" id="CHEBI:59648"/>
        <dbReference type="ChEBI" id="CHEBI:131766"/>
        <dbReference type="EC" id="4.6.1.17"/>
    </reaction>
</comment>
<keyword evidence="4 7" id="KW-0501">Molybdenum cofactor biosynthesis</keyword>
<dbReference type="NCBIfam" id="NF006870">
    <property type="entry name" value="PRK09364.1"/>
    <property type="match status" value="1"/>
</dbReference>
<gene>
    <name evidence="7 9" type="primary">moaC</name>
    <name evidence="9" type="ORF">L544_2521</name>
</gene>
<dbReference type="PANTHER" id="PTHR22960:SF29">
    <property type="entry name" value="CYCLIC PYRANOPTERIN MONOPHOSPHATE SYNTHASE"/>
    <property type="match status" value="1"/>
</dbReference>
<evidence type="ECO:0000313" key="10">
    <source>
        <dbReference type="Proteomes" id="UP000025748"/>
    </source>
</evidence>
<evidence type="ECO:0000256" key="5">
    <source>
        <dbReference type="ARBA" id="ARBA00023239"/>
    </source>
</evidence>
<evidence type="ECO:0000259" key="8">
    <source>
        <dbReference type="Pfam" id="PF01967"/>
    </source>
</evidence>
<comment type="similarity">
    <text evidence="7">Belongs to the MoaC family.</text>
</comment>
<comment type="caution">
    <text evidence="9">The sequence shown here is derived from an EMBL/GenBank/DDBJ whole genome shotgun (WGS) entry which is preliminary data.</text>
</comment>
<feature type="domain" description="Molybdopterin cofactor biosynthesis C (MoaC)" evidence="8">
    <location>
        <begin position="68"/>
        <end position="203"/>
    </location>
</feature>
<reference evidence="9 10" key="1">
    <citation type="submission" date="2014-03" db="EMBL/GenBank/DDBJ databases">
        <title>Genome sequence of Bordetella hinzii.</title>
        <authorList>
            <person name="Register K."/>
            <person name="Harvill E."/>
            <person name="Goodfield L.L."/>
            <person name="Ivanov Y.V."/>
            <person name="Meyer J.A."/>
            <person name="Muse S.J."/>
            <person name="Jacobs N."/>
            <person name="Bendor L."/>
            <person name="Smallridge W.E."/>
            <person name="Brinkac L.M."/>
            <person name="Sanka R."/>
            <person name="Kim M."/>
            <person name="Losada L."/>
        </authorList>
    </citation>
    <scope>NUCLEOTIDE SEQUENCE [LARGE SCALE GENOMIC DNA]</scope>
    <source>
        <strain evidence="9 10">OH87 BAL007II</strain>
    </source>
</reference>
<evidence type="ECO:0000256" key="7">
    <source>
        <dbReference type="HAMAP-Rule" id="MF_01224"/>
    </source>
</evidence>
<evidence type="ECO:0000256" key="1">
    <source>
        <dbReference type="ARBA" id="ARBA00001637"/>
    </source>
</evidence>
<dbReference type="InterPro" id="IPR047594">
    <property type="entry name" value="MoaC_bact/euk"/>
</dbReference>
<comment type="subunit">
    <text evidence="7">Homohexamer; trimer of dimers.</text>
</comment>
<proteinExistence type="inferred from homology"/>
<organism evidence="9 10">
    <name type="scientific">Bordetella hinzii OH87 BAL007II</name>
    <dbReference type="NCBI Taxonomy" id="1331262"/>
    <lineage>
        <taxon>Bacteria</taxon>
        <taxon>Pseudomonadati</taxon>
        <taxon>Pseudomonadota</taxon>
        <taxon>Betaproteobacteria</taxon>
        <taxon>Burkholderiales</taxon>
        <taxon>Alcaligenaceae</taxon>
        <taxon>Bordetella</taxon>
    </lineage>
</organism>
<dbReference type="Gene3D" id="3.30.70.640">
    <property type="entry name" value="Molybdopterin cofactor biosynthesis C (MoaC) domain"/>
    <property type="match status" value="1"/>
</dbReference>
<feature type="active site" evidence="7">
    <location>
        <position position="181"/>
    </location>
</feature>
<feature type="binding site" evidence="7">
    <location>
        <begin position="128"/>
        <end position="130"/>
    </location>
    <ligand>
        <name>substrate</name>
    </ligand>
</feature>
<evidence type="ECO:0000256" key="6">
    <source>
        <dbReference type="ARBA" id="ARBA00055087"/>
    </source>
</evidence>
<name>A0ABR4R0J4_9BORD</name>
<sequence length="211" mass="22881">MQACERTYRPLLTGLPGIIAPPTGLVYHKAGRRPARPQPSIHPDLLPFEMSDTLPSLSHLDESGQVRMVDVGDKADSDRVAIAQAAVRMSPQAYGLLTQPGQGKGEVLNTARVAGVLAAKRCADLIPLCHSLPLSFVGIEFSLDEQSHRIEIRATCRTRYKTGVEMEAMTACSVAALTIYDMCKAADKGIVVEQIRLAYKAGGKSGEWRHD</sequence>
<dbReference type="Proteomes" id="UP000025748">
    <property type="component" value="Unassembled WGS sequence"/>
</dbReference>
<feature type="binding site" evidence="7">
    <location>
        <begin position="166"/>
        <end position="167"/>
    </location>
    <ligand>
        <name>substrate</name>
    </ligand>
</feature>
<dbReference type="InterPro" id="IPR002820">
    <property type="entry name" value="Mopterin_CF_biosynth-C_dom"/>
</dbReference>
<dbReference type="InterPro" id="IPR023045">
    <property type="entry name" value="MoaC"/>
</dbReference>
<dbReference type="NCBIfam" id="TIGR00581">
    <property type="entry name" value="moaC"/>
    <property type="match status" value="1"/>
</dbReference>
<dbReference type="Pfam" id="PF01967">
    <property type="entry name" value="MoaC"/>
    <property type="match status" value="1"/>
</dbReference>